<dbReference type="Pfam" id="PF09861">
    <property type="entry name" value="Lar_N"/>
    <property type="match status" value="1"/>
</dbReference>
<dbReference type="InterPro" id="IPR043166">
    <property type="entry name" value="LarA-like_C"/>
</dbReference>
<dbReference type="InterPro" id="IPR018657">
    <property type="entry name" value="LarA-like_N"/>
</dbReference>
<dbReference type="Gene3D" id="3.90.226.30">
    <property type="match status" value="1"/>
</dbReference>
<evidence type="ECO:0000259" key="1">
    <source>
        <dbReference type="Pfam" id="PF09861"/>
    </source>
</evidence>
<dbReference type="EMBL" id="QMPZ01000030">
    <property type="protein sequence ID" value="RLE09769.1"/>
    <property type="molecule type" value="Genomic_DNA"/>
</dbReference>
<sequence>MIFRENLKGKLTDEELFEVVQEILRDFKKVKKVLLIHPDYTRNDFSHKLVPLIYRELKARGMKEICSLNAGGTHRRMSEEEIRAKLGISSEMSFSRFYNHEYNDPNWLVEVGEIPASFVAEKTEGELEQPIPVTVNKLVTEDFDLIVALTGTLPHEAAGYAGGLKVFFPGISGPQVIDLLHWAAVLVGVPKIIGSVDNPARDVINEGSSYIFKKIKAPVVSFDMVFEEEEDESVVPKGLYAGVDMEGFIAAYRKAAEASSKLHVIYLDRPLDVAVQVIGKSYDEVWTAGKGSYKLQRPGVMKEGGEIIIYAPHISCFHSKPEMDAALREIGYHCKDYVKHYLRLHPAFSRNVAAHVINVRGPGNYDPASGKEDFFFEVTLATRIPEKVCRAVGLGYRDPESLRKEDFTGAGRLWIENGGKYLYDIKGEVMSEG</sequence>
<feature type="domain" description="LarA-like N-terminal" evidence="1">
    <location>
        <begin position="27"/>
        <end position="183"/>
    </location>
</feature>
<evidence type="ECO:0000313" key="2">
    <source>
        <dbReference type="EMBL" id="RLE09769.1"/>
    </source>
</evidence>
<comment type="caution">
    <text evidence="2">The sequence shown here is derived from an EMBL/GenBank/DDBJ whole genome shotgun (WGS) entry which is preliminary data.</text>
</comment>
<evidence type="ECO:0000313" key="3">
    <source>
        <dbReference type="Proteomes" id="UP000279422"/>
    </source>
</evidence>
<dbReference type="PANTHER" id="PTHR33171:SF17">
    <property type="entry name" value="LARA-LIKE N-TERMINAL DOMAIN-CONTAINING PROTEIN"/>
    <property type="match status" value="1"/>
</dbReference>
<dbReference type="GO" id="GO:0050043">
    <property type="term" value="F:lactate racemase activity"/>
    <property type="evidence" value="ECO:0007669"/>
    <property type="project" value="InterPro"/>
</dbReference>
<dbReference type="PANTHER" id="PTHR33171">
    <property type="entry name" value="LAR_N DOMAIN-CONTAINING PROTEIN"/>
    <property type="match status" value="1"/>
</dbReference>
<dbReference type="Gene3D" id="3.40.50.11440">
    <property type="match status" value="1"/>
</dbReference>
<organism evidence="2 3">
    <name type="scientific">Aerophobetes bacterium</name>
    <dbReference type="NCBI Taxonomy" id="2030807"/>
    <lineage>
        <taxon>Bacteria</taxon>
        <taxon>Candidatus Aerophobota</taxon>
    </lineage>
</organism>
<proteinExistence type="predicted"/>
<protein>
    <recommendedName>
        <fullName evidence="1">LarA-like N-terminal domain-containing protein</fullName>
    </recommendedName>
</protein>
<reference evidence="2 3" key="1">
    <citation type="submission" date="2018-06" db="EMBL/GenBank/DDBJ databases">
        <title>Extensive metabolic versatility and redundancy in microbially diverse, dynamic hydrothermal sediments.</title>
        <authorList>
            <person name="Dombrowski N."/>
            <person name="Teske A."/>
            <person name="Baker B.J."/>
        </authorList>
    </citation>
    <scope>NUCLEOTIDE SEQUENCE [LARGE SCALE GENOMIC DNA]</scope>
    <source>
        <strain evidence="2">B47_G16</strain>
    </source>
</reference>
<dbReference type="Proteomes" id="UP000279422">
    <property type="component" value="Unassembled WGS sequence"/>
</dbReference>
<dbReference type="InterPro" id="IPR048068">
    <property type="entry name" value="LarA-like"/>
</dbReference>
<dbReference type="AlphaFoldDB" id="A0A497E761"/>
<name>A0A497E761_UNCAE</name>
<gene>
    <name evidence="2" type="ORF">DRJ00_03365</name>
</gene>
<accession>A0A497E761</accession>